<gene>
    <name evidence="1" type="primary">WBGene00278767</name>
</gene>
<dbReference type="AlphaFoldDB" id="A0A2A6C3U0"/>
<dbReference type="EnsemblMetazoa" id="PPA40398.1">
    <property type="protein sequence ID" value="PPA40398.1"/>
    <property type="gene ID" value="WBGene00278767"/>
</dbReference>
<dbReference type="Proteomes" id="UP000005239">
    <property type="component" value="Unassembled WGS sequence"/>
</dbReference>
<proteinExistence type="predicted"/>
<dbReference type="PANTHER" id="PTHR23017">
    <property type="entry name" value="SERPENTINE RECEPTOR, CLASS X"/>
    <property type="match status" value="1"/>
</dbReference>
<accession>A0A8R1YVI7</accession>
<evidence type="ECO:0000313" key="1">
    <source>
        <dbReference type="EnsemblMetazoa" id="PPA40398.1"/>
    </source>
</evidence>
<keyword evidence="2" id="KW-1185">Reference proteome</keyword>
<name>A0A2A6C3U0_PRIPA</name>
<dbReference type="PANTHER" id="PTHR23017:SF3">
    <property type="entry name" value="G-PROTEIN COUPLED RECEPTORS FAMILY 1 PROFILE DOMAIN-CONTAINING PROTEIN"/>
    <property type="match status" value="1"/>
</dbReference>
<reference evidence="1" key="2">
    <citation type="submission" date="2022-06" db="UniProtKB">
        <authorList>
            <consortium name="EnsemblMetazoa"/>
        </authorList>
    </citation>
    <scope>IDENTIFICATION</scope>
    <source>
        <strain evidence="1">PS312</strain>
    </source>
</reference>
<protein>
    <submittedName>
        <fullName evidence="1">Uncharacterized protein</fullName>
    </submittedName>
</protein>
<organism evidence="1 2">
    <name type="scientific">Pristionchus pacificus</name>
    <name type="common">Parasitic nematode worm</name>
    <dbReference type="NCBI Taxonomy" id="54126"/>
    <lineage>
        <taxon>Eukaryota</taxon>
        <taxon>Metazoa</taxon>
        <taxon>Ecdysozoa</taxon>
        <taxon>Nematoda</taxon>
        <taxon>Chromadorea</taxon>
        <taxon>Rhabditida</taxon>
        <taxon>Rhabditina</taxon>
        <taxon>Diplogasteromorpha</taxon>
        <taxon>Diplogasteroidea</taxon>
        <taxon>Neodiplogasteridae</taxon>
        <taxon>Pristionchus</taxon>
    </lineage>
</organism>
<sequence length="301" mass="33863">MIVGAISLHSQPPLPLIPSYLLACAMAIFALQLIRESINLQPAYRYIIQSQIFANLGGVLLLSIVNIITNESTHTAIFYLEIIVDSLFHFASLCYVIVAVHRFIVIGQDYSERKWTDRLPFVIALTAIFAVLKTTFVRFTYESIEGNETYGEGQRSAFISSQTPHISLSNGLYSMLLLGCPLLQICIILSLDSVSFRHLRFFNAQISDRIASNKNVEWRLLTQSLFSCVPNLIFVLLLLLIPNLDSYGELTRSMATTGLQMFDVMVDSLVIIIYSKPYGYFRARTSDSISVDSDSNEESQF</sequence>
<accession>A0A2A6C3U0</accession>
<reference evidence="2" key="1">
    <citation type="journal article" date="2008" name="Nat. Genet.">
        <title>The Pristionchus pacificus genome provides a unique perspective on nematode lifestyle and parasitism.</title>
        <authorList>
            <person name="Dieterich C."/>
            <person name="Clifton S.W."/>
            <person name="Schuster L.N."/>
            <person name="Chinwalla A."/>
            <person name="Delehaunty K."/>
            <person name="Dinkelacker I."/>
            <person name="Fulton L."/>
            <person name="Fulton R."/>
            <person name="Godfrey J."/>
            <person name="Minx P."/>
            <person name="Mitreva M."/>
            <person name="Roeseler W."/>
            <person name="Tian H."/>
            <person name="Witte H."/>
            <person name="Yang S.P."/>
            <person name="Wilson R.K."/>
            <person name="Sommer R.J."/>
        </authorList>
    </citation>
    <scope>NUCLEOTIDE SEQUENCE [LARGE SCALE GENOMIC DNA]</scope>
    <source>
        <strain evidence="2">PS312</strain>
    </source>
</reference>
<evidence type="ECO:0000313" key="2">
    <source>
        <dbReference type="Proteomes" id="UP000005239"/>
    </source>
</evidence>